<dbReference type="Pfam" id="PF05125">
    <property type="entry name" value="Phage_cap_P2"/>
    <property type="match status" value="1"/>
</dbReference>
<dbReference type="NCBIfam" id="TIGR01551">
    <property type="entry name" value="major_capsid_P2"/>
    <property type="match status" value="1"/>
</dbReference>
<protein>
    <submittedName>
        <fullName evidence="1">Capsid protein</fullName>
    </submittedName>
</protein>
<organism evidence="1 2">
    <name type="scientific">Cupriavidus nantongensis</name>
    <dbReference type="NCBI Taxonomy" id="1796606"/>
    <lineage>
        <taxon>Bacteria</taxon>
        <taxon>Pseudomonadati</taxon>
        <taxon>Pseudomonadota</taxon>
        <taxon>Betaproteobacteria</taxon>
        <taxon>Burkholderiales</taxon>
        <taxon>Burkholderiaceae</taxon>
        <taxon>Cupriavidus</taxon>
    </lineage>
</organism>
<gene>
    <name evidence="1" type="ORF">A2G96_05965</name>
</gene>
<dbReference type="STRING" id="1796606.A2G96_05965"/>
<evidence type="ECO:0000313" key="1">
    <source>
        <dbReference type="EMBL" id="AMR77314.1"/>
    </source>
</evidence>
<dbReference type="AlphaFoldDB" id="A0A142JGV2"/>
<dbReference type="InterPro" id="IPR006441">
    <property type="entry name" value="Phage_P2_GpN"/>
</dbReference>
<proteinExistence type="predicted"/>
<accession>A0A142JGV2</accession>
<dbReference type="KEGG" id="cnan:A2G96_05965"/>
<reference evidence="1 2" key="1">
    <citation type="submission" date="2016-03" db="EMBL/GenBank/DDBJ databases">
        <title>Complete genome sequence of a novel chlorpyrifos degrading bacterium, Cupriavidus nantongensis sp. X1.</title>
        <authorList>
            <person name="Fang L."/>
        </authorList>
    </citation>
    <scope>NUCLEOTIDE SEQUENCE [LARGE SCALE GENOMIC DNA]</scope>
    <source>
        <strain evidence="1 2">X1</strain>
    </source>
</reference>
<dbReference type="Proteomes" id="UP000075238">
    <property type="component" value="Chromosome 1"/>
</dbReference>
<dbReference type="OrthoDB" id="5464529at2"/>
<name>A0A142JGV2_9BURK</name>
<sequence length="333" mass="37136">MQNDTRVAYNELTARIAELNSVPSAAKTFSVTPTVQQTLETRIQESSDFLGRINIIGVTEQESEKLGLGISGPIASRTNTDNADRQPRDLIGLSPDRYRCEKTNYDTSIKYATLDAWAKFKDFQARVRDIIIKRQALDRIVVGFNGTSVAQTTNPATNPLLQDVNIGWLQKMRTHAPDRVMDEGSVAGKVRIGAAGDYKNLDAAVFDAVQLLDPWYRNDTALVAIVGRNLLHDKYFPLVNDTTAPTEKLASDIIISTKRVGGLPAATVPYFPENAVLITRYDNLSIYWQTGARRRMIEDNPKRDRIENYESSNDAYVVEDYGLSAMIDNIEAV</sequence>
<dbReference type="EMBL" id="CP014844">
    <property type="protein sequence ID" value="AMR77314.1"/>
    <property type="molecule type" value="Genomic_DNA"/>
</dbReference>
<dbReference type="RefSeq" id="WP_062797663.1">
    <property type="nucleotide sequence ID" value="NZ_CP014844.1"/>
</dbReference>
<evidence type="ECO:0000313" key="2">
    <source>
        <dbReference type="Proteomes" id="UP000075238"/>
    </source>
</evidence>
<keyword evidence="2" id="KW-1185">Reference proteome</keyword>